<proteinExistence type="predicted"/>
<evidence type="ECO:0000313" key="2">
    <source>
        <dbReference type="Proteomes" id="UP001497480"/>
    </source>
</evidence>
<organism evidence="1 2">
    <name type="scientific">Lupinus luteus</name>
    <name type="common">European yellow lupine</name>
    <dbReference type="NCBI Taxonomy" id="3873"/>
    <lineage>
        <taxon>Eukaryota</taxon>
        <taxon>Viridiplantae</taxon>
        <taxon>Streptophyta</taxon>
        <taxon>Embryophyta</taxon>
        <taxon>Tracheophyta</taxon>
        <taxon>Spermatophyta</taxon>
        <taxon>Magnoliopsida</taxon>
        <taxon>eudicotyledons</taxon>
        <taxon>Gunneridae</taxon>
        <taxon>Pentapetalae</taxon>
        <taxon>rosids</taxon>
        <taxon>fabids</taxon>
        <taxon>Fabales</taxon>
        <taxon>Fabaceae</taxon>
        <taxon>Papilionoideae</taxon>
        <taxon>50 kb inversion clade</taxon>
        <taxon>genistoids sensu lato</taxon>
        <taxon>core genistoids</taxon>
        <taxon>Genisteae</taxon>
        <taxon>Lupinus</taxon>
    </lineage>
</organism>
<evidence type="ECO:0000313" key="1">
    <source>
        <dbReference type="EMBL" id="CAL0332815.1"/>
    </source>
</evidence>
<dbReference type="EMBL" id="CAXHTB010000024">
    <property type="protein sequence ID" value="CAL0332815.1"/>
    <property type="molecule type" value="Genomic_DNA"/>
</dbReference>
<dbReference type="AlphaFoldDB" id="A0AAV1YIP6"/>
<name>A0AAV1YIP6_LUPLU</name>
<accession>A0AAV1YIP6</accession>
<protein>
    <submittedName>
        <fullName evidence="1">Uncharacterized protein</fullName>
    </submittedName>
</protein>
<gene>
    <name evidence="1" type="ORF">LLUT_LOCUS33875</name>
</gene>
<comment type="caution">
    <text evidence="1">The sequence shown here is derived from an EMBL/GenBank/DDBJ whole genome shotgun (WGS) entry which is preliminary data.</text>
</comment>
<reference evidence="1 2" key="1">
    <citation type="submission" date="2024-03" db="EMBL/GenBank/DDBJ databases">
        <authorList>
            <person name="Martinez-Hernandez J."/>
        </authorList>
    </citation>
    <scope>NUCLEOTIDE SEQUENCE [LARGE SCALE GENOMIC DNA]</scope>
</reference>
<dbReference type="Proteomes" id="UP001497480">
    <property type="component" value="Unassembled WGS sequence"/>
</dbReference>
<keyword evidence="2" id="KW-1185">Reference proteome</keyword>
<sequence>MQVLFHDLLSGIQCCCENELKWYAIDNYIDVNSTLDAYILRPRELQHNGVFMDGISLESLQIKSSFAWTRSDKEIAQVVGIPNFSSMNIALQIRNLPTISNKRLSHGNLLQGKPEPVPLNQFLKPPR</sequence>